<comment type="caution">
    <text evidence="1">The sequence shown here is derived from an EMBL/GenBank/DDBJ whole genome shotgun (WGS) entry which is preliminary data.</text>
</comment>
<proteinExistence type="predicted"/>
<protein>
    <submittedName>
        <fullName evidence="1">Uncharacterized protein</fullName>
    </submittedName>
</protein>
<accession>A0ABW8TGU4</accession>
<dbReference type="RefSeq" id="WP_231015580.1">
    <property type="nucleotide sequence ID" value="NZ_JBJIAA010000010.1"/>
</dbReference>
<keyword evidence="2" id="KW-1185">Reference proteome</keyword>
<reference evidence="1 2" key="1">
    <citation type="submission" date="2024-11" db="EMBL/GenBank/DDBJ databases">
        <authorList>
            <person name="Heng Y.C."/>
            <person name="Lim A.C.H."/>
            <person name="Lee J.K.Y."/>
            <person name="Kittelmann S."/>
        </authorList>
    </citation>
    <scope>NUCLEOTIDE SEQUENCE [LARGE SCALE GENOMIC DNA]</scope>
    <source>
        <strain evidence="1 2">WILCCON 0114</strain>
    </source>
</reference>
<evidence type="ECO:0000313" key="2">
    <source>
        <dbReference type="Proteomes" id="UP001623592"/>
    </source>
</evidence>
<dbReference type="Proteomes" id="UP001623592">
    <property type="component" value="Unassembled WGS sequence"/>
</dbReference>
<dbReference type="EMBL" id="JBJIAA010000010">
    <property type="protein sequence ID" value="MFL0251381.1"/>
    <property type="molecule type" value="Genomic_DNA"/>
</dbReference>
<evidence type="ECO:0000313" key="1">
    <source>
        <dbReference type="EMBL" id="MFL0251381.1"/>
    </source>
</evidence>
<gene>
    <name evidence="1" type="ORF">ACJDT4_13235</name>
</gene>
<organism evidence="1 2">
    <name type="scientific">Clostridium neuense</name>
    <dbReference type="NCBI Taxonomy" id="1728934"/>
    <lineage>
        <taxon>Bacteria</taxon>
        <taxon>Bacillati</taxon>
        <taxon>Bacillota</taxon>
        <taxon>Clostridia</taxon>
        <taxon>Eubacteriales</taxon>
        <taxon>Clostridiaceae</taxon>
        <taxon>Clostridium</taxon>
    </lineage>
</organism>
<sequence>MKNKAFETIIDLINNQLSVLGQNGYKIFDAENPEFFIQRVRYDSEDDTIKFDTEEQ</sequence>
<name>A0ABW8TGU4_9CLOT</name>